<dbReference type="CTD" id="20204223"/>
<evidence type="ECO:0000256" key="1">
    <source>
        <dbReference type="SAM" id="MobiDB-lite"/>
    </source>
</evidence>
<feature type="compositionally biased region" description="Basic and acidic residues" evidence="1">
    <location>
        <begin position="195"/>
        <end position="209"/>
    </location>
</feature>
<dbReference type="GeneID" id="20204223"/>
<protein>
    <submittedName>
        <fullName evidence="2 3">Uncharacterized protein</fullName>
    </submittedName>
</protein>
<feature type="compositionally biased region" description="Polar residues" evidence="1">
    <location>
        <begin position="43"/>
        <end position="57"/>
    </location>
</feature>
<reference evidence="2 4" key="2">
    <citation type="journal article" date="2013" name="Nature">
        <title>Insights into bilaterian evolution from three spiralian genomes.</title>
        <authorList>
            <person name="Simakov O."/>
            <person name="Marletaz F."/>
            <person name="Cho S.J."/>
            <person name="Edsinger-Gonzales E."/>
            <person name="Havlak P."/>
            <person name="Hellsten U."/>
            <person name="Kuo D.H."/>
            <person name="Larsson T."/>
            <person name="Lv J."/>
            <person name="Arendt D."/>
            <person name="Savage R."/>
            <person name="Osoegawa K."/>
            <person name="de Jong P."/>
            <person name="Grimwood J."/>
            <person name="Chapman J.A."/>
            <person name="Shapiro H."/>
            <person name="Aerts A."/>
            <person name="Otillar R.P."/>
            <person name="Terry A.Y."/>
            <person name="Boore J.L."/>
            <person name="Grigoriev I.V."/>
            <person name="Lindberg D.R."/>
            <person name="Seaver E.C."/>
            <person name="Weisblat D.A."/>
            <person name="Putnam N.H."/>
            <person name="Rokhsar D.S."/>
        </authorList>
    </citation>
    <scope>NUCLEOTIDE SEQUENCE</scope>
</reference>
<dbReference type="EMBL" id="AMQM01004351">
    <property type="status" value="NOT_ANNOTATED_CDS"/>
    <property type="molecule type" value="Genomic_DNA"/>
</dbReference>
<feature type="compositionally biased region" description="Acidic residues" evidence="1">
    <location>
        <begin position="139"/>
        <end position="154"/>
    </location>
</feature>
<dbReference type="GO" id="GO:0016593">
    <property type="term" value="C:Cdc73/Paf1 complex"/>
    <property type="evidence" value="ECO:0007669"/>
    <property type="project" value="InterPro"/>
</dbReference>
<dbReference type="RefSeq" id="XP_009017661.1">
    <property type="nucleotide sequence ID" value="XM_009019413.1"/>
</dbReference>
<accession>T1F5X4</accession>
<dbReference type="Pfam" id="PF04004">
    <property type="entry name" value="Leo1"/>
    <property type="match status" value="1"/>
</dbReference>
<dbReference type="OrthoDB" id="20844at2759"/>
<evidence type="ECO:0000313" key="2">
    <source>
        <dbReference type="EMBL" id="ESO04392.1"/>
    </source>
</evidence>
<evidence type="ECO:0000313" key="4">
    <source>
        <dbReference type="Proteomes" id="UP000015101"/>
    </source>
</evidence>
<reference evidence="3" key="3">
    <citation type="submission" date="2015-06" db="UniProtKB">
        <authorList>
            <consortium name="EnsemblMetazoa"/>
        </authorList>
    </citation>
    <scope>IDENTIFICATION</scope>
</reference>
<keyword evidence="4" id="KW-1185">Reference proteome</keyword>
<dbReference type="InterPro" id="IPR007149">
    <property type="entry name" value="Leo1"/>
</dbReference>
<dbReference type="InParanoid" id="T1F5X4"/>
<dbReference type="KEGG" id="hro:HELRODRAFT_172774"/>
<evidence type="ECO:0000313" key="3">
    <source>
        <dbReference type="EnsemblMetazoa" id="HelroP172774"/>
    </source>
</evidence>
<dbReference type="eggNOG" id="KOG2428">
    <property type="taxonomic scope" value="Eukaryota"/>
</dbReference>
<dbReference type="HOGENOM" id="CLU_822026_0_0_1"/>
<dbReference type="PANTHER" id="PTHR23146">
    <property type="entry name" value="LEO1 PROTEIN"/>
    <property type="match status" value="1"/>
</dbReference>
<dbReference type="PANTHER" id="PTHR23146:SF0">
    <property type="entry name" value="RNA POLYMERASE-ASSOCIATED PROTEIN LEO1"/>
    <property type="match status" value="1"/>
</dbReference>
<feature type="compositionally biased region" description="Basic and acidic residues" evidence="1">
    <location>
        <begin position="58"/>
        <end position="98"/>
    </location>
</feature>
<dbReference type="GO" id="GO:0006368">
    <property type="term" value="P:transcription elongation by RNA polymerase II"/>
    <property type="evidence" value="ECO:0007669"/>
    <property type="project" value="InterPro"/>
</dbReference>
<dbReference type="AlphaFoldDB" id="T1F5X4"/>
<dbReference type="EnsemblMetazoa" id="HelroT172774">
    <property type="protein sequence ID" value="HelroP172774"/>
    <property type="gene ID" value="HelroG172774"/>
</dbReference>
<feature type="compositionally biased region" description="Acidic residues" evidence="1">
    <location>
        <begin position="20"/>
        <end position="30"/>
    </location>
</feature>
<organism evidence="3 4">
    <name type="scientific">Helobdella robusta</name>
    <name type="common">Californian leech</name>
    <dbReference type="NCBI Taxonomy" id="6412"/>
    <lineage>
        <taxon>Eukaryota</taxon>
        <taxon>Metazoa</taxon>
        <taxon>Spiralia</taxon>
        <taxon>Lophotrochozoa</taxon>
        <taxon>Annelida</taxon>
        <taxon>Clitellata</taxon>
        <taxon>Hirudinea</taxon>
        <taxon>Rhynchobdellida</taxon>
        <taxon>Glossiphoniidae</taxon>
        <taxon>Helobdella</taxon>
    </lineage>
</organism>
<proteinExistence type="predicted"/>
<reference evidence="4" key="1">
    <citation type="submission" date="2012-12" db="EMBL/GenBank/DDBJ databases">
        <authorList>
            <person name="Hellsten U."/>
            <person name="Grimwood J."/>
            <person name="Chapman J.A."/>
            <person name="Shapiro H."/>
            <person name="Aerts A."/>
            <person name="Otillar R.P."/>
            <person name="Terry A.Y."/>
            <person name="Boore J.L."/>
            <person name="Simakov O."/>
            <person name="Marletaz F."/>
            <person name="Cho S.-J."/>
            <person name="Edsinger-Gonzales E."/>
            <person name="Havlak P."/>
            <person name="Kuo D.-H."/>
            <person name="Larsson T."/>
            <person name="Lv J."/>
            <person name="Arendt D."/>
            <person name="Savage R."/>
            <person name="Osoegawa K."/>
            <person name="de Jong P."/>
            <person name="Lindberg D.R."/>
            <person name="Seaver E.C."/>
            <person name="Weisblat D.A."/>
            <person name="Putnam N.H."/>
            <person name="Grigoriev I.V."/>
            <person name="Rokhsar D.S."/>
        </authorList>
    </citation>
    <scope>NUCLEOTIDE SEQUENCE</scope>
</reference>
<gene>
    <name evidence="3" type="primary">20204223</name>
    <name evidence="2" type="ORF">HELRODRAFT_172774</name>
</gene>
<feature type="region of interest" description="Disordered" evidence="1">
    <location>
        <begin position="20"/>
        <end position="225"/>
    </location>
</feature>
<sequence length="338" mass="38546">MESERCDMFNLIMIHTNADENFDFDGDNEAEPWQKGIDDEDSLPSNHDSPDQSVISRSDSESRPENGEYDENYNRHENYEDNKKEKVDDVTFKDHDSDAENNSSSDDEMSNRRKENFMSESDDEIATTKDKANSSDLFGDADDISSNDDEEEENNANTSKSPMDSHEGIEQDANIDDHIQPRTSLDGDDNTSGDVTRRDHNDEEHHSGSEEEEAEPPEVRIEADLPKISVNLGDQMHFVKLPNFLSVDPRPFDEQLYEDEVDEEDLMDEEEGFKKICDLQKSQNEIVCNQDKLTDEQSSFRRELASIDAKLSEMANTIDEFDMSVTNVNMQIKGIEGA</sequence>
<dbReference type="Proteomes" id="UP000015101">
    <property type="component" value="Unassembled WGS sequence"/>
</dbReference>
<dbReference type="EMBL" id="KB096502">
    <property type="protein sequence ID" value="ESO04392.1"/>
    <property type="molecule type" value="Genomic_DNA"/>
</dbReference>
<name>T1F5X4_HELRO</name>
<dbReference type="STRING" id="6412.T1F5X4"/>
<feature type="compositionally biased region" description="Basic and acidic residues" evidence="1">
    <location>
        <begin position="163"/>
        <end position="180"/>
    </location>
</feature>